<keyword evidence="2" id="KW-1185">Reference proteome</keyword>
<dbReference type="EMBL" id="JBDFQZ010000010">
    <property type="protein sequence ID" value="KAK9682073.1"/>
    <property type="molecule type" value="Genomic_DNA"/>
</dbReference>
<gene>
    <name evidence="1" type="ORF">RND81_10G048300</name>
</gene>
<dbReference type="Proteomes" id="UP001443914">
    <property type="component" value="Unassembled WGS sequence"/>
</dbReference>
<evidence type="ECO:0000313" key="1">
    <source>
        <dbReference type="EMBL" id="KAK9682073.1"/>
    </source>
</evidence>
<comment type="caution">
    <text evidence="1">The sequence shown here is derived from an EMBL/GenBank/DDBJ whole genome shotgun (WGS) entry which is preliminary data.</text>
</comment>
<organism evidence="1 2">
    <name type="scientific">Saponaria officinalis</name>
    <name type="common">Common soapwort</name>
    <name type="synonym">Lychnis saponaria</name>
    <dbReference type="NCBI Taxonomy" id="3572"/>
    <lineage>
        <taxon>Eukaryota</taxon>
        <taxon>Viridiplantae</taxon>
        <taxon>Streptophyta</taxon>
        <taxon>Embryophyta</taxon>
        <taxon>Tracheophyta</taxon>
        <taxon>Spermatophyta</taxon>
        <taxon>Magnoliopsida</taxon>
        <taxon>eudicotyledons</taxon>
        <taxon>Gunneridae</taxon>
        <taxon>Pentapetalae</taxon>
        <taxon>Caryophyllales</taxon>
        <taxon>Caryophyllaceae</taxon>
        <taxon>Caryophylleae</taxon>
        <taxon>Saponaria</taxon>
    </lineage>
</organism>
<name>A0AAW1I0N3_SAPOF</name>
<proteinExistence type="predicted"/>
<accession>A0AAW1I0N3</accession>
<sequence>MSRNIFRVKRYTPLFSRLRSKPDLKLHLQPSFSFSLSQISSFFSLPKTEQTSPPSPCFLHRTWPPPPPFPLCFSYSLLLRFRHQSPARFLRHSSLLDLPLRRHSPMLSPPLASLYTDPHFLSLRRRPVIIQCHRILLLRPSLAPACTRSLPLSPEVFPSLFCFFAEISPSVLYSYVYRERIPAEQA</sequence>
<protein>
    <submittedName>
        <fullName evidence="1">Uncharacterized protein</fullName>
    </submittedName>
</protein>
<dbReference type="EMBL" id="JBDFQZ010000010">
    <property type="protein sequence ID" value="KAK9682074.1"/>
    <property type="molecule type" value="Genomic_DNA"/>
</dbReference>
<dbReference type="AlphaFoldDB" id="A0AAW1I0N3"/>
<evidence type="ECO:0000313" key="2">
    <source>
        <dbReference type="Proteomes" id="UP001443914"/>
    </source>
</evidence>
<reference evidence="1 2" key="1">
    <citation type="submission" date="2024-03" db="EMBL/GenBank/DDBJ databases">
        <title>WGS assembly of Saponaria officinalis var. Norfolk2.</title>
        <authorList>
            <person name="Jenkins J."/>
            <person name="Shu S."/>
            <person name="Grimwood J."/>
            <person name="Barry K."/>
            <person name="Goodstein D."/>
            <person name="Schmutz J."/>
            <person name="Leebens-Mack J."/>
            <person name="Osbourn A."/>
        </authorList>
    </citation>
    <scope>NUCLEOTIDE SEQUENCE [LARGE SCALE GENOMIC DNA]</scope>
    <source>
        <strain evidence="2">cv. Norfolk2</strain>
        <strain evidence="1">JIC</strain>
        <tissue evidence="1">Leaf</tissue>
    </source>
</reference>